<feature type="chain" id="PRO_5036478459" description="Secreted protein" evidence="1">
    <location>
        <begin position="22"/>
        <end position="74"/>
    </location>
</feature>
<accession>A0A8X6R2Y2</accession>
<dbReference type="Proteomes" id="UP000887159">
    <property type="component" value="Unassembled WGS sequence"/>
</dbReference>
<evidence type="ECO:0000256" key="1">
    <source>
        <dbReference type="SAM" id="SignalP"/>
    </source>
</evidence>
<reference evidence="2" key="1">
    <citation type="submission" date="2020-08" db="EMBL/GenBank/DDBJ databases">
        <title>Multicomponent nature underlies the extraordinary mechanical properties of spider dragline silk.</title>
        <authorList>
            <person name="Kono N."/>
            <person name="Nakamura H."/>
            <person name="Mori M."/>
            <person name="Yoshida Y."/>
            <person name="Ohtoshi R."/>
            <person name="Malay A.D."/>
            <person name="Moran D.A.P."/>
            <person name="Tomita M."/>
            <person name="Numata K."/>
            <person name="Arakawa K."/>
        </authorList>
    </citation>
    <scope>NUCLEOTIDE SEQUENCE</scope>
</reference>
<proteinExistence type="predicted"/>
<dbReference type="AlphaFoldDB" id="A0A8X6R2Y2"/>
<evidence type="ECO:0000313" key="3">
    <source>
        <dbReference type="Proteomes" id="UP000887159"/>
    </source>
</evidence>
<name>A0A8X6R2Y2_TRICX</name>
<evidence type="ECO:0000313" key="2">
    <source>
        <dbReference type="EMBL" id="GFX87416.1"/>
    </source>
</evidence>
<gene>
    <name evidence="2" type="ORF">TNCV_3369851</name>
</gene>
<protein>
    <recommendedName>
        <fullName evidence="4">Secreted protein</fullName>
    </recommendedName>
</protein>
<keyword evidence="3" id="KW-1185">Reference proteome</keyword>
<comment type="caution">
    <text evidence="2">The sequence shown here is derived from an EMBL/GenBank/DDBJ whole genome shotgun (WGS) entry which is preliminary data.</text>
</comment>
<organism evidence="2 3">
    <name type="scientific">Trichonephila clavipes</name>
    <name type="common">Golden silk orbweaver</name>
    <name type="synonym">Nephila clavipes</name>
    <dbReference type="NCBI Taxonomy" id="2585209"/>
    <lineage>
        <taxon>Eukaryota</taxon>
        <taxon>Metazoa</taxon>
        <taxon>Ecdysozoa</taxon>
        <taxon>Arthropoda</taxon>
        <taxon>Chelicerata</taxon>
        <taxon>Arachnida</taxon>
        <taxon>Araneae</taxon>
        <taxon>Araneomorphae</taxon>
        <taxon>Entelegynae</taxon>
        <taxon>Araneoidea</taxon>
        <taxon>Nephilidae</taxon>
        <taxon>Trichonephila</taxon>
    </lineage>
</organism>
<evidence type="ECO:0008006" key="4">
    <source>
        <dbReference type="Google" id="ProtNLM"/>
    </source>
</evidence>
<dbReference type="EMBL" id="BMAU01021033">
    <property type="protein sequence ID" value="GFX87416.1"/>
    <property type="molecule type" value="Genomic_DNA"/>
</dbReference>
<keyword evidence="1" id="KW-0732">Signal</keyword>
<feature type="signal peptide" evidence="1">
    <location>
        <begin position="1"/>
        <end position="21"/>
    </location>
</feature>
<sequence length="74" mass="8102">MPYYSATRGLLATNLIILSLCQVMRMTSELAPSSPNYHITHSASTDLTCIGPLYMAGLQRYKAQTHDTLATSLP</sequence>